<dbReference type="Proteomes" id="UP000326759">
    <property type="component" value="Unassembled WGS sequence"/>
</dbReference>
<proteinExistence type="inferred from homology"/>
<dbReference type="PANTHER" id="PTHR13602">
    <property type="entry name" value="UPF0488 PROTEIN C8ORF33"/>
    <property type="match status" value="1"/>
</dbReference>
<evidence type="ECO:0000256" key="2">
    <source>
        <dbReference type="SAM" id="MobiDB-lite"/>
    </source>
</evidence>
<evidence type="ECO:0000313" key="3">
    <source>
        <dbReference type="EMBL" id="KAB7504113.1"/>
    </source>
</evidence>
<dbReference type="OrthoDB" id="20277at2759"/>
<reference evidence="3 4" key="1">
    <citation type="journal article" date="2019" name="PLoS Biol.">
        <title>Sex chromosomes control vertical transmission of feminizing Wolbachia symbionts in an isopod.</title>
        <authorList>
            <person name="Becking T."/>
            <person name="Chebbi M.A."/>
            <person name="Giraud I."/>
            <person name="Moumen B."/>
            <person name="Laverre T."/>
            <person name="Caubet Y."/>
            <person name="Peccoud J."/>
            <person name="Gilbert C."/>
            <person name="Cordaux R."/>
        </authorList>
    </citation>
    <scope>NUCLEOTIDE SEQUENCE [LARGE SCALE GENOMIC DNA]</scope>
    <source>
        <strain evidence="3">ANa2</strain>
        <tissue evidence="3">Whole body excluding digestive tract and cuticle</tissue>
    </source>
</reference>
<comment type="caution">
    <text evidence="3">The sequence shown here is derived from an EMBL/GenBank/DDBJ whole genome shotgun (WGS) entry which is preliminary data.</text>
</comment>
<dbReference type="AlphaFoldDB" id="A0A5N5TBS6"/>
<organism evidence="3 4">
    <name type="scientific">Armadillidium nasatum</name>
    <dbReference type="NCBI Taxonomy" id="96803"/>
    <lineage>
        <taxon>Eukaryota</taxon>
        <taxon>Metazoa</taxon>
        <taxon>Ecdysozoa</taxon>
        <taxon>Arthropoda</taxon>
        <taxon>Crustacea</taxon>
        <taxon>Multicrustacea</taxon>
        <taxon>Malacostraca</taxon>
        <taxon>Eumalacostraca</taxon>
        <taxon>Peracarida</taxon>
        <taxon>Isopoda</taxon>
        <taxon>Oniscidea</taxon>
        <taxon>Crinocheta</taxon>
        <taxon>Armadillidiidae</taxon>
        <taxon>Armadillidium</taxon>
    </lineage>
</organism>
<dbReference type="PANTHER" id="PTHR13602:SF2">
    <property type="entry name" value="UPF0488 PROTEIN C8ORF33"/>
    <property type="match status" value="1"/>
</dbReference>
<dbReference type="InterPro" id="IPR029274">
    <property type="entry name" value="DUF4615"/>
</dbReference>
<accession>A0A5N5TBS6</accession>
<dbReference type="EMBL" id="SEYY01003734">
    <property type="protein sequence ID" value="KAB7504113.1"/>
    <property type="molecule type" value="Genomic_DNA"/>
</dbReference>
<sequence>MRSKSKKSNSNTTLTCSASNKNKTTIVKKTKSSETTKDSVENDDTASAQREVLENFNLELKWCLQQLECELSSKNCKNANKAEGMNRCYRILINPKNPMIKKRQAMRSYFGDYRQKMTEEAQKFNFGSTKTGND</sequence>
<comment type="similarity">
    <text evidence="1">Belongs to the UPF0488 family.</text>
</comment>
<protein>
    <submittedName>
        <fullName evidence="3">Uncharacterized protein</fullName>
    </submittedName>
</protein>
<evidence type="ECO:0000313" key="4">
    <source>
        <dbReference type="Proteomes" id="UP000326759"/>
    </source>
</evidence>
<keyword evidence="4" id="KW-1185">Reference proteome</keyword>
<dbReference type="Pfam" id="PF15393">
    <property type="entry name" value="DUF4615"/>
    <property type="match status" value="1"/>
</dbReference>
<feature type="compositionally biased region" description="Basic and acidic residues" evidence="2">
    <location>
        <begin position="31"/>
        <end position="40"/>
    </location>
</feature>
<gene>
    <name evidence="3" type="ORF">Anas_08654</name>
</gene>
<feature type="region of interest" description="Disordered" evidence="2">
    <location>
        <begin position="25"/>
        <end position="45"/>
    </location>
</feature>
<evidence type="ECO:0000256" key="1">
    <source>
        <dbReference type="ARBA" id="ARBA00005707"/>
    </source>
</evidence>
<name>A0A5N5TBS6_9CRUS</name>